<dbReference type="Gene3D" id="3.20.20.370">
    <property type="entry name" value="Glycoside hydrolase/deacetylase"/>
    <property type="match status" value="1"/>
</dbReference>
<name>I4D0J8_DESAJ</name>
<protein>
    <submittedName>
        <fullName evidence="6">Putative xylanase/chitin deacetylase</fullName>
    </submittedName>
</protein>
<keyword evidence="6" id="KW-0624">Polysaccharide degradation</keyword>
<reference evidence="6 7" key="1">
    <citation type="journal article" date="2012" name="J. Bacteriol.">
        <title>Complete genome sequences of Desulfosporosinus orientis DSM765T, Desulfosporosinus youngiae DSM17734T, Desulfosporosinus meridiei DSM13257T, and Desulfosporosinus acidiphilus DSM22704T.</title>
        <authorList>
            <person name="Pester M."/>
            <person name="Brambilla E."/>
            <person name="Alazard D."/>
            <person name="Rattei T."/>
            <person name="Weinmaier T."/>
            <person name="Han J."/>
            <person name="Lucas S."/>
            <person name="Lapidus A."/>
            <person name="Cheng J.F."/>
            <person name="Goodwin L."/>
            <person name="Pitluck S."/>
            <person name="Peters L."/>
            <person name="Ovchinnikova G."/>
            <person name="Teshima H."/>
            <person name="Detter J.C."/>
            <person name="Han C.S."/>
            <person name="Tapia R."/>
            <person name="Land M.L."/>
            <person name="Hauser L."/>
            <person name="Kyrpides N.C."/>
            <person name="Ivanova N.N."/>
            <person name="Pagani I."/>
            <person name="Huntmann M."/>
            <person name="Wei C.L."/>
            <person name="Davenport K.W."/>
            <person name="Daligault H."/>
            <person name="Chain P.S."/>
            <person name="Chen A."/>
            <person name="Mavromatis K."/>
            <person name="Markowitz V."/>
            <person name="Szeto E."/>
            <person name="Mikhailova N."/>
            <person name="Pati A."/>
            <person name="Wagner M."/>
            <person name="Woyke T."/>
            <person name="Ollivier B."/>
            <person name="Klenk H.P."/>
            <person name="Spring S."/>
            <person name="Loy A."/>
        </authorList>
    </citation>
    <scope>NUCLEOTIDE SEQUENCE [LARGE SCALE GENOMIC DNA]</scope>
    <source>
        <strain evidence="7">DSM 22704 / JCM 16185 / SJ4</strain>
    </source>
</reference>
<proteinExistence type="predicted"/>
<evidence type="ECO:0000313" key="7">
    <source>
        <dbReference type="Proteomes" id="UP000002892"/>
    </source>
</evidence>
<dbReference type="eggNOG" id="COG0726">
    <property type="taxonomic scope" value="Bacteria"/>
</dbReference>
<dbReference type="GO" id="GO:0016020">
    <property type="term" value="C:membrane"/>
    <property type="evidence" value="ECO:0007669"/>
    <property type="project" value="TreeGrafter"/>
</dbReference>
<keyword evidence="6" id="KW-0119">Carbohydrate metabolism</keyword>
<evidence type="ECO:0000256" key="3">
    <source>
        <dbReference type="SAM" id="MobiDB-lite"/>
    </source>
</evidence>
<dbReference type="InterPro" id="IPR050248">
    <property type="entry name" value="Polysacc_deacetylase_ArnD"/>
</dbReference>
<dbReference type="GO" id="GO:0016798">
    <property type="term" value="F:hydrolase activity, acting on glycosyl bonds"/>
    <property type="evidence" value="ECO:0007669"/>
    <property type="project" value="UniProtKB-KW"/>
</dbReference>
<dbReference type="OrthoDB" id="9806342at2"/>
<dbReference type="InterPro" id="IPR002509">
    <property type="entry name" value="NODB_dom"/>
</dbReference>
<dbReference type="STRING" id="646529.Desaci_0249"/>
<dbReference type="InterPro" id="IPR011330">
    <property type="entry name" value="Glyco_hydro/deAcase_b/a-brl"/>
</dbReference>
<evidence type="ECO:0000259" key="5">
    <source>
        <dbReference type="PROSITE" id="PS51677"/>
    </source>
</evidence>
<dbReference type="GO" id="GO:0046872">
    <property type="term" value="F:metal ion binding"/>
    <property type="evidence" value="ECO:0007669"/>
    <property type="project" value="UniProtKB-KW"/>
</dbReference>
<dbReference type="KEGG" id="dai:Desaci_0249"/>
<keyword evidence="4" id="KW-0812">Transmembrane</keyword>
<dbReference type="PROSITE" id="PS51677">
    <property type="entry name" value="NODB"/>
    <property type="match status" value="1"/>
</dbReference>
<gene>
    <name evidence="6" type="ordered locus">Desaci_0249</name>
</gene>
<dbReference type="RefSeq" id="WP_014825337.1">
    <property type="nucleotide sequence ID" value="NC_018068.1"/>
</dbReference>
<feature type="compositionally biased region" description="Low complexity" evidence="3">
    <location>
        <begin position="54"/>
        <end position="68"/>
    </location>
</feature>
<dbReference type="Proteomes" id="UP000002892">
    <property type="component" value="Chromosome"/>
</dbReference>
<sequence length="320" mass="35696">MLDVKTSSKKPVFNKYLLNYFRLGLLLLAIVIGLSLKTFYHKPSTTPNIPQPANSLSNRSLNNKSSESVSQLSPSTISAGPIDVIYELPVTQPVVYITIDDGWYPNQNVLNLMKQYHLPITTYLIEQAAEKHTEFWHEFVNAGGHIEDHTYSHPFLTHLSQADQISQISQPLNYFNQYGPPPDELRPPYGDFNSEVGQAAKDSGIKHIVMWDAEMKNSIFDTSSGKELKSGDIILLHWEPELDQELIKLMNIIQKKNLGVADLTQALNGEPLRISWLKTPLPVSKTTPSIRTGRTVGTSEKSVVSVAKKTLGKSAVKSKS</sequence>
<feature type="domain" description="NodB homology" evidence="5">
    <location>
        <begin position="93"/>
        <end position="261"/>
    </location>
</feature>
<keyword evidence="1" id="KW-0479">Metal-binding</keyword>
<dbReference type="AlphaFoldDB" id="I4D0J8"/>
<keyword evidence="4" id="KW-0472">Membrane</keyword>
<keyword evidence="6" id="KW-0858">Xylan degradation</keyword>
<accession>I4D0J8</accession>
<evidence type="ECO:0000256" key="1">
    <source>
        <dbReference type="ARBA" id="ARBA00022723"/>
    </source>
</evidence>
<dbReference type="SUPFAM" id="SSF88713">
    <property type="entry name" value="Glycoside hydrolase/deacetylase"/>
    <property type="match status" value="1"/>
</dbReference>
<organism evidence="6 7">
    <name type="scientific">Desulfosporosinus acidiphilus (strain DSM 22704 / JCM 16185 / SJ4)</name>
    <dbReference type="NCBI Taxonomy" id="646529"/>
    <lineage>
        <taxon>Bacteria</taxon>
        <taxon>Bacillati</taxon>
        <taxon>Bacillota</taxon>
        <taxon>Clostridia</taxon>
        <taxon>Eubacteriales</taxon>
        <taxon>Desulfitobacteriaceae</taxon>
        <taxon>Desulfosporosinus</taxon>
    </lineage>
</organism>
<keyword evidence="2 6" id="KW-0378">Hydrolase</keyword>
<dbReference type="EMBL" id="CP003639">
    <property type="protein sequence ID" value="AFM39322.1"/>
    <property type="molecule type" value="Genomic_DNA"/>
</dbReference>
<keyword evidence="6" id="KW-0326">Glycosidase</keyword>
<dbReference type="PANTHER" id="PTHR10587:SF133">
    <property type="entry name" value="CHITIN DEACETYLASE 1-RELATED"/>
    <property type="match status" value="1"/>
</dbReference>
<dbReference type="PANTHER" id="PTHR10587">
    <property type="entry name" value="GLYCOSYL TRANSFERASE-RELATED"/>
    <property type="match status" value="1"/>
</dbReference>
<dbReference type="CDD" id="cd10917">
    <property type="entry name" value="CE4_NodB_like_6s_7s"/>
    <property type="match status" value="1"/>
</dbReference>
<keyword evidence="4" id="KW-1133">Transmembrane helix</keyword>
<dbReference type="Pfam" id="PF01522">
    <property type="entry name" value="Polysacc_deac_1"/>
    <property type="match status" value="1"/>
</dbReference>
<evidence type="ECO:0000256" key="2">
    <source>
        <dbReference type="ARBA" id="ARBA00022801"/>
    </source>
</evidence>
<feature type="transmembrane region" description="Helical" evidence="4">
    <location>
        <begin position="20"/>
        <end position="40"/>
    </location>
</feature>
<dbReference type="GO" id="GO:0016810">
    <property type="term" value="F:hydrolase activity, acting on carbon-nitrogen (but not peptide) bonds"/>
    <property type="evidence" value="ECO:0007669"/>
    <property type="project" value="InterPro"/>
</dbReference>
<dbReference type="GO" id="GO:0045493">
    <property type="term" value="P:xylan catabolic process"/>
    <property type="evidence" value="ECO:0007669"/>
    <property type="project" value="UniProtKB-KW"/>
</dbReference>
<evidence type="ECO:0000313" key="6">
    <source>
        <dbReference type="EMBL" id="AFM39322.1"/>
    </source>
</evidence>
<feature type="region of interest" description="Disordered" evidence="3">
    <location>
        <begin position="46"/>
        <end position="75"/>
    </location>
</feature>
<dbReference type="HOGENOM" id="CLU_882020_0_0_9"/>
<keyword evidence="7" id="KW-1185">Reference proteome</keyword>
<evidence type="ECO:0000256" key="4">
    <source>
        <dbReference type="SAM" id="Phobius"/>
    </source>
</evidence>